<organism evidence="2 3">
    <name type="scientific">Pararge aegeria aegeria</name>
    <dbReference type="NCBI Taxonomy" id="348720"/>
    <lineage>
        <taxon>Eukaryota</taxon>
        <taxon>Metazoa</taxon>
        <taxon>Ecdysozoa</taxon>
        <taxon>Arthropoda</taxon>
        <taxon>Hexapoda</taxon>
        <taxon>Insecta</taxon>
        <taxon>Pterygota</taxon>
        <taxon>Neoptera</taxon>
        <taxon>Endopterygota</taxon>
        <taxon>Lepidoptera</taxon>
        <taxon>Glossata</taxon>
        <taxon>Ditrysia</taxon>
        <taxon>Papilionoidea</taxon>
        <taxon>Nymphalidae</taxon>
        <taxon>Satyrinae</taxon>
        <taxon>Satyrini</taxon>
        <taxon>Parargina</taxon>
        <taxon>Pararge</taxon>
    </lineage>
</organism>
<accession>A0A8S4QPP0</accession>
<feature type="region of interest" description="Disordered" evidence="1">
    <location>
        <begin position="1"/>
        <end position="33"/>
    </location>
</feature>
<feature type="region of interest" description="Disordered" evidence="1">
    <location>
        <begin position="51"/>
        <end position="174"/>
    </location>
</feature>
<sequence>MSEGGEPPPLDQRKRREGLRTGIPRSTARKDLSVAPLTEVVRSRSRIRIKKVSQVTNQETNMTREDEDANLAANVAESTFGAEVAKRPRPEDSSPDSPAQGDSRHPPRKYLALPPPPSPLQTQLSPQPMQPSPPPPLPLSPQGPPRSSPRQPRPLEEGHPNDSSELASWPLDSTSYAGLASPTMQNVHMEQARPISPQPSTSYAAAATTLGAVQRIPPPTTNKTDATTAPKSAPRSTYPPLVVECLPNWTRHFENLRRELGHAPNARPLGVRSASYPRRKMNSGLFSVT</sequence>
<comment type="caution">
    <text evidence="2">The sequence shown here is derived from an EMBL/GenBank/DDBJ whole genome shotgun (WGS) entry which is preliminary data.</text>
</comment>
<feature type="compositionally biased region" description="Polar residues" evidence="1">
    <location>
        <begin position="163"/>
        <end position="174"/>
    </location>
</feature>
<evidence type="ECO:0000313" key="2">
    <source>
        <dbReference type="EMBL" id="CAH2216716.1"/>
    </source>
</evidence>
<feature type="compositionally biased region" description="Pro residues" evidence="1">
    <location>
        <begin position="1"/>
        <end position="10"/>
    </location>
</feature>
<dbReference type="Proteomes" id="UP000838756">
    <property type="component" value="Unassembled WGS sequence"/>
</dbReference>
<reference evidence="2" key="1">
    <citation type="submission" date="2022-03" db="EMBL/GenBank/DDBJ databases">
        <authorList>
            <person name="Lindestad O."/>
        </authorList>
    </citation>
    <scope>NUCLEOTIDE SEQUENCE</scope>
</reference>
<evidence type="ECO:0000256" key="1">
    <source>
        <dbReference type="SAM" id="MobiDB-lite"/>
    </source>
</evidence>
<dbReference type="OrthoDB" id="6379801at2759"/>
<dbReference type="EMBL" id="CAKXAJ010016509">
    <property type="protein sequence ID" value="CAH2216716.1"/>
    <property type="molecule type" value="Genomic_DNA"/>
</dbReference>
<proteinExistence type="predicted"/>
<gene>
    <name evidence="2" type="primary">jg25669</name>
    <name evidence="2" type="ORF">PAEG_LOCUS4681</name>
</gene>
<dbReference type="AlphaFoldDB" id="A0A8S4QPP0"/>
<evidence type="ECO:0000313" key="3">
    <source>
        <dbReference type="Proteomes" id="UP000838756"/>
    </source>
</evidence>
<name>A0A8S4QPP0_9NEOP</name>
<feature type="compositionally biased region" description="Pro residues" evidence="1">
    <location>
        <begin position="128"/>
        <end position="147"/>
    </location>
</feature>
<feature type="compositionally biased region" description="Polar residues" evidence="1">
    <location>
        <begin position="221"/>
        <end position="230"/>
    </location>
</feature>
<feature type="compositionally biased region" description="Basic and acidic residues" evidence="1">
    <location>
        <begin position="153"/>
        <end position="162"/>
    </location>
</feature>
<feature type="region of interest" description="Disordered" evidence="1">
    <location>
        <begin position="211"/>
        <end position="235"/>
    </location>
</feature>
<protein>
    <submittedName>
        <fullName evidence="2">Jg25669 protein</fullName>
    </submittedName>
</protein>
<keyword evidence="3" id="KW-1185">Reference proteome</keyword>